<keyword evidence="1" id="KW-0732">Signal</keyword>
<reference evidence="3 5" key="1">
    <citation type="submission" date="2020-06" db="EMBL/GenBank/DDBJ databases">
        <title>Anoxygenic phototrophic Chloroflexota member uses a Type I reaction center.</title>
        <authorList>
            <person name="Tsuji J.M."/>
            <person name="Shaw N.A."/>
            <person name="Nagashima S."/>
            <person name="Venkiteswaran J."/>
            <person name="Schiff S.L."/>
            <person name="Hanada S."/>
            <person name="Tank M."/>
            <person name="Neufeld J.D."/>
        </authorList>
    </citation>
    <scope>NUCLEOTIDE SEQUENCE [LARGE SCALE GENOMIC DNA]</scope>
    <source>
        <strain evidence="3">L227-S17</strain>
    </source>
</reference>
<sequence>MQINFKQILRAGMSLLLGIAALSGAFALTAFNQASAAPGEANFGVIRNPLPLAATLPPASCTLTGTVRACDLWATTGTINVPGLATPINIWGYSTTQTSAATLPGPTIIANQGETLQITLHNTLPYITSLSLPMMLGAPDLNGIGAGNVTPTSKTYTFNNLKPGTSLYEAGLAKGANGNVQVAMGMFGGLIVRPTGQPLQAYDANSTFTDEALLVFSDIDPALNAAPTTFDLHTYAPKYWLINGQAYPNTATISSAAGNNVLLRYLNAGLRDHAIGTMGLHSWVYGVDGKALKYPYQVVVETIASGQSMDLITTIPATAPAGSNFALYNAANHLDNSGARTSTTVATSPIKYGGMLTFINVSGTPSGGTSGPVVSNATVNPSTANGSVNVVLSASIAPAFASAEYFIDTIGTNGAGIAMNTTGCPTGANACATITTATLATLSNGNHTFYIHALGTGTTGVYGGFGSATLNLSKTGPVVSGTVLPTPANGSVDVNINVHADSTSTSNLNVTAGEYFLDPVGTPATTTRGTALTLGPAGAAPITTLTGAIPAATVTALSNGTHTVAVRAQDANGSWGNFANITVTVDKIGPTTSAVTALPSPNNGTVMFDPNTPFKVTATVSDTAGGNSNIVAAEAYVDNTTNPAASIPMLPVTGFNFGSSASVNVYITIALNDIKQLGQGQHTLFVRGQDAAGNWSAFASKTFIVDVTSPTVTGLTATAVTNRRIRLNFTATDPVNTAKAPATVSAPASNIVAAEYFEGTDPGAGKGTAITLPAAGTTSKTVSFTTTQQFSRGTHTLYIRVKDAAGNWSVVYSVRVTV</sequence>
<feature type="signal peptide" evidence="1">
    <location>
        <begin position="1"/>
        <end position="36"/>
    </location>
</feature>
<evidence type="ECO:0000313" key="6">
    <source>
        <dbReference type="Proteomes" id="UP001431572"/>
    </source>
</evidence>
<organism evidence="3 5">
    <name type="scientific">Candidatus Chlorohelix allophototropha</name>
    <dbReference type="NCBI Taxonomy" id="3003348"/>
    <lineage>
        <taxon>Bacteria</taxon>
        <taxon>Bacillati</taxon>
        <taxon>Chloroflexota</taxon>
        <taxon>Chloroflexia</taxon>
        <taxon>Candidatus Chloroheliales</taxon>
        <taxon>Candidatus Chloroheliaceae</taxon>
        <taxon>Candidatus Chlorohelix</taxon>
    </lineage>
</organism>
<gene>
    <name evidence="3" type="ORF">HXX08_09145</name>
    <name evidence="4" type="ORF">OZ401_001173</name>
</gene>
<reference evidence="4" key="2">
    <citation type="journal article" date="2024" name="Nature">
        <title>Anoxygenic phototroph of the Chloroflexota uses a type I reaction centre.</title>
        <authorList>
            <person name="Tsuji J.M."/>
            <person name="Shaw N.A."/>
            <person name="Nagashima S."/>
            <person name="Venkiteswaran J.J."/>
            <person name="Schiff S.L."/>
            <person name="Watanabe T."/>
            <person name="Fukui M."/>
            <person name="Hanada S."/>
            <person name="Tank M."/>
            <person name="Neufeld J.D."/>
        </authorList>
    </citation>
    <scope>NUCLEOTIDE SEQUENCE</scope>
    <source>
        <strain evidence="4">L227-S17</strain>
    </source>
</reference>
<dbReference type="SUPFAM" id="SSF49503">
    <property type="entry name" value="Cupredoxins"/>
    <property type="match status" value="2"/>
</dbReference>
<dbReference type="InterPro" id="IPR045087">
    <property type="entry name" value="Cu-oxidase_fam"/>
</dbReference>
<dbReference type="InterPro" id="IPR011707">
    <property type="entry name" value="Cu-oxidase-like_N"/>
</dbReference>
<dbReference type="Proteomes" id="UP001431572">
    <property type="component" value="Chromosome 1"/>
</dbReference>
<dbReference type="EMBL" id="JACATZ010000001">
    <property type="protein sequence ID" value="NWJ46029.1"/>
    <property type="molecule type" value="Genomic_DNA"/>
</dbReference>
<dbReference type="GO" id="GO:0005507">
    <property type="term" value="F:copper ion binding"/>
    <property type="evidence" value="ECO:0007669"/>
    <property type="project" value="InterPro"/>
</dbReference>
<dbReference type="EMBL" id="CP128399">
    <property type="protein sequence ID" value="WJW67889.1"/>
    <property type="molecule type" value="Genomic_DNA"/>
</dbReference>
<dbReference type="InterPro" id="IPR008972">
    <property type="entry name" value="Cupredoxin"/>
</dbReference>
<dbReference type="GO" id="GO:0016491">
    <property type="term" value="F:oxidoreductase activity"/>
    <property type="evidence" value="ECO:0007669"/>
    <property type="project" value="TreeGrafter"/>
</dbReference>
<dbReference type="PANTHER" id="PTHR11709">
    <property type="entry name" value="MULTI-COPPER OXIDASE"/>
    <property type="match status" value="1"/>
</dbReference>
<dbReference type="AlphaFoldDB" id="A0A8T7M1K6"/>
<accession>A0A8T7M1K6</accession>
<dbReference type="PANTHER" id="PTHR11709:SF251">
    <property type="entry name" value="LACCASE-8-RELATED"/>
    <property type="match status" value="1"/>
</dbReference>
<evidence type="ECO:0000313" key="3">
    <source>
        <dbReference type="EMBL" id="NWJ46029.1"/>
    </source>
</evidence>
<evidence type="ECO:0000256" key="1">
    <source>
        <dbReference type="SAM" id="SignalP"/>
    </source>
</evidence>
<feature type="chain" id="PRO_5035756733" evidence="1">
    <location>
        <begin position="37"/>
        <end position="818"/>
    </location>
</feature>
<dbReference type="RefSeq" id="WP_341469781.1">
    <property type="nucleotide sequence ID" value="NZ_CP128399.1"/>
</dbReference>
<dbReference type="Pfam" id="PF07732">
    <property type="entry name" value="Cu-oxidase_3"/>
    <property type="match status" value="1"/>
</dbReference>
<name>A0A8T7M1K6_9CHLR</name>
<keyword evidence="6" id="KW-1185">Reference proteome</keyword>
<feature type="domain" description="Plastocyanin-like" evidence="2">
    <location>
        <begin position="98"/>
        <end position="195"/>
    </location>
</feature>
<proteinExistence type="predicted"/>
<evidence type="ECO:0000259" key="2">
    <source>
        <dbReference type="Pfam" id="PF07732"/>
    </source>
</evidence>
<protein>
    <submittedName>
        <fullName evidence="3">Multicopper oxidase domain-containing protein</fullName>
    </submittedName>
</protein>
<evidence type="ECO:0000313" key="5">
    <source>
        <dbReference type="Proteomes" id="UP000521676"/>
    </source>
</evidence>
<dbReference type="Proteomes" id="UP000521676">
    <property type="component" value="Unassembled WGS sequence"/>
</dbReference>
<evidence type="ECO:0000313" key="4">
    <source>
        <dbReference type="EMBL" id="WJW67889.1"/>
    </source>
</evidence>
<dbReference type="Gene3D" id="2.60.40.420">
    <property type="entry name" value="Cupredoxins - blue copper proteins"/>
    <property type="match status" value="1"/>
</dbReference>